<keyword evidence="3 7" id="KW-0812">Transmembrane</keyword>
<dbReference type="GO" id="GO:0005886">
    <property type="term" value="C:plasma membrane"/>
    <property type="evidence" value="ECO:0007669"/>
    <property type="project" value="TreeGrafter"/>
</dbReference>
<dbReference type="Gene3D" id="1.20.1730.10">
    <property type="entry name" value="Sodium/glucose cotransporter"/>
    <property type="match status" value="1"/>
</dbReference>
<protein>
    <submittedName>
        <fullName evidence="8">Sodium/solute symporter</fullName>
    </submittedName>
</protein>
<accession>A0A934S3Y2</accession>
<feature type="transmembrane region" description="Helical" evidence="7">
    <location>
        <begin position="159"/>
        <end position="184"/>
    </location>
</feature>
<feature type="transmembrane region" description="Helical" evidence="7">
    <location>
        <begin position="234"/>
        <end position="253"/>
    </location>
</feature>
<feature type="transmembrane region" description="Helical" evidence="7">
    <location>
        <begin position="315"/>
        <end position="333"/>
    </location>
</feature>
<organism evidence="8 9">
    <name type="scientific">Pelagicoccus mobilis</name>
    <dbReference type="NCBI Taxonomy" id="415221"/>
    <lineage>
        <taxon>Bacteria</taxon>
        <taxon>Pseudomonadati</taxon>
        <taxon>Verrucomicrobiota</taxon>
        <taxon>Opitutia</taxon>
        <taxon>Puniceicoccales</taxon>
        <taxon>Pelagicoccaceae</taxon>
        <taxon>Pelagicoccus</taxon>
    </lineage>
</organism>
<evidence type="ECO:0000256" key="6">
    <source>
        <dbReference type="RuleBase" id="RU362091"/>
    </source>
</evidence>
<dbReference type="PANTHER" id="PTHR11819">
    <property type="entry name" value="SOLUTE CARRIER FAMILY 5"/>
    <property type="match status" value="1"/>
</dbReference>
<keyword evidence="5 7" id="KW-0472">Membrane</keyword>
<sequence length="531" mass="57684">MPNSHYIDLAVVAAYLVTITVVGIWIGRKHSKSQEGYFLGNRQFGWVMVGFSLFATNISMAFFVGGTGKAYKVGIAALTPELLGGLGMTVSALLFIPIYLRSSITTLPQFLGKRFNKWAKVFYGGVFIVFTILTSPLTMYTGSLAILSLFQFEITPANIYLASAVIACTVGLYSVLGGLTAVVITDAAQVVIMIFGGLLVAIMGIFALGGFSEFWSAIPASKLELLLPHDDPEFPWSAMMTGQLMASFFFAFANITMLQRVLGARSLEHAQKGMLLGAGLKMSGLVLFILPGLIAAQLFPEIHPDTAFTTLTRELLPVGLSGLVLAGMIAAMMSTQDSGINTLASIVSIDIYPTFSKKADPQKGILIGKSIAVCNIIWGVAMAPIFLTVQQGIFDLMLKFGGFIMMPTGLCFVLGRFWSRGTSKACLATLSTGLLLGVYYNLSSSLPAFSSLLPEALGQMHYYHVLPLFAALLALIFIVISLLDQAPTKEQLEFLKENTPERPASPKPWHRSFGFWWTLYLVAFIALYLYF</sequence>
<evidence type="ECO:0000256" key="7">
    <source>
        <dbReference type="SAM" id="Phobius"/>
    </source>
</evidence>
<evidence type="ECO:0000256" key="2">
    <source>
        <dbReference type="ARBA" id="ARBA00006434"/>
    </source>
</evidence>
<evidence type="ECO:0000256" key="4">
    <source>
        <dbReference type="ARBA" id="ARBA00022989"/>
    </source>
</evidence>
<dbReference type="Pfam" id="PF00474">
    <property type="entry name" value="SSF"/>
    <property type="match status" value="1"/>
</dbReference>
<feature type="transmembrane region" description="Helical" evidence="7">
    <location>
        <begin position="513"/>
        <end position="530"/>
    </location>
</feature>
<dbReference type="GO" id="GO:0005412">
    <property type="term" value="F:D-glucose:sodium symporter activity"/>
    <property type="evidence" value="ECO:0007669"/>
    <property type="project" value="TreeGrafter"/>
</dbReference>
<dbReference type="Proteomes" id="UP000617628">
    <property type="component" value="Unassembled WGS sequence"/>
</dbReference>
<dbReference type="RefSeq" id="WP_200356810.1">
    <property type="nucleotide sequence ID" value="NZ_JAENIL010000032.1"/>
</dbReference>
<feature type="transmembrane region" description="Helical" evidence="7">
    <location>
        <begin position="425"/>
        <end position="442"/>
    </location>
</feature>
<evidence type="ECO:0000256" key="1">
    <source>
        <dbReference type="ARBA" id="ARBA00004141"/>
    </source>
</evidence>
<keyword evidence="4 7" id="KW-1133">Transmembrane helix</keyword>
<feature type="transmembrane region" description="Helical" evidence="7">
    <location>
        <begin position="274"/>
        <end position="295"/>
    </location>
</feature>
<feature type="transmembrane region" description="Helical" evidence="7">
    <location>
        <begin position="462"/>
        <end position="483"/>
    </location>
</feature>
<feature type="transmembrane region" description="Helical" evidence="7">
    <location>
        <begin position="366"/>
        <end position="388"/>
    </location>
</feature>
<dbReference type="AlphaFoldDB" id="A0A934S3Y2"/>
<evidence type="ECO:0000256" key="5">
    <source>
        <dbReference type="ARBA" id="ARBA00023136"/>
    </source>
</evidence>
<evidence type="ECO:0000313" key="9">
    <source>
        <dbReference type="Proteomes" id="UP000617628"/>
    </source>
</evidence>
<dbReference type="InterPro" id="IPR001734">
    <property type="entry name" value="Na/solute_symporter"/>
</dbReference>
<comment type="similarity">
    <text evidence="2 6">Belongs to the sodium:solute symporter (SSF) (TC 2.A.21) family.</text>
</comment>
<feature type="transmembrane region" description="Helical" evidence="7">
    <location>
        <begin position="77"/>
        <end position="100"/>
    </location>
</feature>
<gene>
    <name evidence="8" type="ORF">JIN87_17085</name>
</gene>
<dbReference type="InterPro" id="IPR038377">
    <property type="entry name" value="Na/Glc_symporter_sf"/>
</dbReference>
<name>A0A934S3Y2_9BACT</name>
<dbReference type="NCBIfam" id="TIGR00813">
    <property type="entry name" value="sss"/>
    <property type="match status" value="1"/>
</dbReference>
<comment type="subcellular location">
    <subcellularLocation>
        <location evidence="1">Membrane</location>
        <topology evidence="1">Multi-pass membrane protein</topology>
    </subcellularLocation>
</comment>
<proteinExistence type="inferred from homology"/>
<feature type="transmembrane region" description="Helical" evidence="7">
    <location>
        <begin position="191"/>
        <end position="214"/>
    </location>
</feature>
<reference evidence="8" key="1">
    <citation type="submission" date="2021-01" db="EMBL/GenBank/DDBJ databases">
        <title>Modified the classification status of verrucomicrobia.</title>
        <authorList>
            <person name="Feng X."/>
        </authorList>
    </citation>
    <scope>NUCLEOTIDE SEQUENCE</scope>
    <source>
        <strain evidence="8">KCTC 13126</strain>
    </source>
</reference>
<evidence type="ECO:0000313" key="8">
    <source>
        <dbReference type="EMBL" id="MBK1878598.1"/>
    </source>
</evidence>
<feature type="transmembrane region" description="Helical" evidence="7">
    <location>
        <begin position="121"/>
        <end position="147"/>
    </location>
</feature>
<dbReference type="EMBL" id="JAENIL010000032">
    <property type="protein sequence ID" value="MBK1878598.1"/>
    <property type="molecule type" value="Genomic_DNA"/>
</dbReference>
<comment type="caution">
    <text evidence="8">The sequence shown here is derived from an EMBL/GenBank/DDBJ whole genome shotgun (WGS) entry which is preliminary data.</text>
</comment>
<dbReference type="PROSITE" id="PS50283">
    <property type="entry name" value="NA_SOLUT_SYMP_3"/>
    <property type="match status" value="1"/>
</dbReference>
<feature type="transmembrane region" description="Helical" evidence="7">
    <location>
        <begin position="6"/>
        <end position="26"/>
    </location>
</feature>
<feature type="transmembrane region" description="Helical" evidence="7">
    <location>
        <begin position="400"/>
        <end position="418"/>
    </location>
</feature>
<dbReference type="PANTHER" id="PTHR11819:SF195">
    <property type="entry name" value="SODIUM_GLUCOSE COTRANSPORTER 4"/>
    <property type="match status" value="1"/>
</dbReference>
<keyword evidence="9" id="KW-1185">Reference proteome</keyword>
<evidence type="ECO:0000256" key="3">
    <source>
        <dbReference type="ARBA" id="ARBA00022692"/>
    </source>
</evidence>
<feature type="transmembrane region" description="Helical" evidence="7">
    <location>
        <begin position="46"/>
        <end position="65"/>
    </location>
</feature>